<dbReference type="Proteomes" id="UP001501532">
    <property type="component" value="Unassembled WGS sequence"/>
</dbReference>
<sequence>MTQPARLPNLTQYERIGFDRELNLADGHAHQGADAAQREITRRLPELYETSELSRQKDVENTFKETFYRLAGQRSAIRHPHALLCYSASLSIDLVGAFLGGAGIGVALLQPCFDNLATLLMRRGVALTPVAEKAVTGPDLARLLAAADAPGALFLTLPNNPTGFTLGPADFRRVAEVCAANGTLLVVDWTFRFFDRGDVWDQYEVLDRSGVSYLCIEDTGKTWPTLDLKCSILATSADLHDRLAELHNDLLLNVSPFVLTLLTAYLDDSVRRGLDASVRQVIRTNRRALHRALDGSLLVPGAAEATISVEWVRIAAPSPGSLEVVELLGDVGIAVVPGDHFYWHDPDLGSRHIRIALARDPVMFARACARLRGAVETLPQLSGTRAR</sequence>
<dbReference type="EMBL" id="BAAAUF010000053">
    <property type="protein sequence ID" value="GAA3064139.1"/>
    <property type="molecule type" value="Genomic_DNA"/>
</dbReference>
<gene>
    <name evidence="2" type="ORF">GCM10010448_54250</name>
</gene>
<accession>A0ABP6LWX3</accession>
<feature type="domain" description="Aminotransferase class I/classII large" evidence="1">
    <location>
        <begin position="47"/>
        <end position="371"/>
    </location>
</feature>
<dbReference type="Gene3D" id="3.40.640.10">
    <property type="entry name" value="Type I PLP-dependent aspartate aminotransferase-like (Major domain)"/>
    <property type="match status" value="1"/>
</dbReference>
<evidence type="ECO:0000313" key="2">
    <source>
        <dbReference type="EMBL" id="GAA3064139.1"/>
    </source>
</evidence>
<proteinExistence type="predicted"/>
<dbReference type="RefSeq" id="WP_234512750.1">
    <property type="nucleotide sequence ID" value="NZ_BAAAUF010000053.1"/>
</dbReference>
<dbReference type="InterPro" id="IPR015424">
    <property type="entry name" value="PyrdxlP-dep_Trfase"/>
</dbReference>
<evidence type="ECO:0000259" key="1">
    <source>
        <dbReference type="Pfam" id="PF00155"/>
    </source>
</evidence>
<dbReference type="Pfam" id="PF00155">
    <property type="entry name" value="Aminotran_1_2"/>
    <property type="match status" value="1"/>
</dbReference>
<dbReference type="GO" id="GO:0008483">
    <property type="term" value="F:transaminase activity"/>
    <property type="evidence" value="ECO:0007669"/>
    <property type="project" value="UniProtKB-KW"/>
</dbReference>
<keyword evidence="2" id="KW-0808">Transferase</keyword>
<reference evidence="3" key="1">
    <citation type="journal article" date="2019" name="Int. J. Syst. Evol. Microbiol.">
        <title>The Global Catalogue of Microorganisms (GCM) 10K type strain sequencing project: providing services to taxonomists for standard genome sequencing and annotation.</title>
        <authorList>
            <consortium name="The Broad Institute Genomics Platform"/>
            <consortium name="The Broad Institute Genome Sequencing Center for Infectious Disease"/>
            <person name="Wu L."/>
            <person name="Ma J."/>
        </authorList>
    </citation>
    <scope>NUCLEOTIDE SEQUENCE [LARGE SCALE GENOMIC DNA]</scope>
    <source>
        <strain evidence="3">JCM 9091</strain>
    </source>
</reference>
<dbReference type="SUPFAM" id="SSF53383">
    <property type="entry name" value="PLP-dependent transferases"/>
    <property type="match status" value="1"/>
</dbReference>
<dbReference type="InterPro" id="IPR015422">
    <property type="entry name" value="PyrdxlP-dep_Trfase_small"/>
</dbReference>
<dbReference type="InterPro" id="IPR015421">
    <property type="entry name" value="PyrdxlP-dep_Trfase_major"/>
</dbReference>
<comment type="caution">
    <text evidence="2">The sequence shown here is derived from an EMBL/GenBank/DDBJ whole genome shotgun (WGS) entry which is preliminary data.</text>
</comment>
<name>A0ABP6LWX3_9ACTN</name>
<keyword evidence="3" id="KW-1185">Reference proteome</keyword>
<dbReference type="Gene3D" id="3.90.1150.10">
    <property type="entry name" value="Aspartate Aminotransferase, domain 1"/>
    <property type="match status" value="1"/>
</dbReference>
<evidence type="ECO:0000313" key="3">
    <source>
        <dbReference type="Proteomes" id="UP001501532"/>
    </source>
</evidence>
<protein>
    <submittedName>
        <fullName evidence="2">Aminotransferase class I/II-fold pyridoxal phosphate-dependent enzyme</fullName>
    </submittedName>
</protein>
<keyword evidence="2" id="KW-0032">Aminotransferase</keyword>
<dbReference type="InterPro" id="IPR004839">
    <property type="entry name" value="Aminotransferase_I/II_large"/>
</dbReference>
<organism evidence="2 3">
    <name type="scientific">Streptomyces glomeratus</name>
    <dbReference type="NCBI Taxonomy" id="284452"/>
    <lineage>
        <taxon>Bacteria</taxon>
        <taxon>Bacillati</taxon>
        <taxon>Actinomycetota</taxon>
        <taxon>Actinomycetes</taxon>
        <taxon>Kitasatosporales</taxon>
        <taxon>Streptomycetaceae</taxon>
        <taxon>Streptomyces</taxon>
    </lineage>
</organism>